<gene>
    <name evidence="1" type="ORF">BSK65_23470</name>
</gene>
<dbReference type="EMBL" id="MPTW01000017">
    <property type="protein sequence ID" value="OME65752.1"/>
    <property type="molecule type" value="Genomic_DNA"/>
</dbReference>
<evidence type="ECO:0000313" key="1">
    <source>
        <dbReference type="EMBL" id="OME65752.1"/>
    </source>
</evidence>
<organism evidence="1 2">
    <name type="scientific">Paenibacillus odorifer</name>
    <dbReference type="NCBI Taxonomy" id="189426"/>
    <lineage>
        <taxon>Bacteria</taxon>
        <taxon>Bacillati</taxon>
        <taxon>Bacillota</taxon>
        <taxon>Bacilli</taxon>
        <taxon>Bacillales</taxon>
        <taxon>Paenibacillaceae</taxon>
        <taxon>Paenibacillus</taxon>
    </lineage>
</organism>
<dbReference type="RefSeq" id="WP_076286188.1">
    <property type="nucleotide sequence ID" value="NZ_MPTW01000017.1"/>
</dbReference>
<accession>A0A1R0ZAX0</accession>
<evidence type="ECO:0000313" key="2">
    <source>
        <dbReference type="Proteomes" id="UP000187425"/>
    </source>
</evidence>
<dbReference type="AlphaFoldDB" id="A0A1R0ZAX0"/>
<comment type="caution">
    <text evidence="1">The sequence shown here is derived from an EMBL/GenBank/DDBJ whole genome shotgun (WGS) entry which is preliminary data.</text>
</comment>
<proteinExistence type="predicted"/>
<name>A0A1R0ZAX0_9BACL</name>
<dbReference type="Proteomes" id="UP000187425">
    <property type="component" value="Unassembled WGS sequence"/>
</dbReference>
<reference evidence="1 2" key="1">
    <citation type="submission" date="2016-11" db="EMBL/GenBank/DDBJ databases">
        <title>Paenibacillus species isolates.</title>
        <authorList>
            <person name="Beno S.M."/>
        </authorList>
    </citation>
    <scope>NUCLEOTIDE SEQUENCE [LARGE SCALE GENOMIC DNA]</scope>
    <source>
        <strain evidence="1 2">FSL H7-0443</strain>
    </source>
</reference>
<protein>
    <submittedName>
        <fullName evidence="1">Uncharacterized protein</fullName>
    </submittedName>
</protein>
<sequence>MWIWSLVTQSGSLDFEEQYQLNEYIKTLSDDELKASRVYDPDRRSIDAFVYAQMKKLLN</sequence>